<proteinExistence type="predicted"/>
<evidence type="ECO:0000313" key="3">
    <source>
        <dbReference type="Proteomes" id="UP000489600"/>
    </source>
</evidence>
<keyword evidence="3" id="KW-1185">Reference proteome</keyword>
<dbReference type="OrthoDB" id="1114650at2759"/>
<dbReference type="AlphaFoldDB" id="A0A565AUZ2"/>
<accession>A0A565AUZ2</accession>
<name>A0A565AUZ2_9BRAS</name>
<feature type="region of interest" description="Disordered" evidence="1">
    <location>
        <begin position="62"/>
        <end position="81"/>
    </location>
</feature>
<organism evidence="2 3">
    <name type="scientific">Arabis nemorensis</name>
    <dbReference type="NCBI Taxonomy" id="586526"/>
    <lineage>
        <taxon>Eukaryota</taxon>
        <taxon>Viridiplantae</taxon>
        <taxon>Streptophyta</taxon>
        <taxon>Embryophyta</taxon>
        <taxon>Tracheophyta</taxon>
        <taxon>Spermatophyta</taxon>
        <taxon>Magnoliopsida</taxon>
        <taxon>eudicotyledons</taxon>
        <taxon>Gunneridae</taxon>
        <taxon>Pentapetalae</taxon>
        <taxon>rosids</taxon>
        <taxon>malvids</taxon>
        <taxon>Brassicales</taxon>
        <taxon>Brassicaceae</taxon>
        <taxon>Arabideae</taxon>
        <taxon>Arabis</taxon>
    </lineage>
</organism>
<sequence>MVKVREFTTDPKSTLRTLHFVLPTKEKVEQTKDLIKVSTKKNQIVSIDSITAIMRLSCPGNTMTGLGTQEKTKTRGDQRREQRDYNALLPNKISNKPCRGVIESLLIKEEPPNTQHKRHPDHQQAKHRGNSINPQVTKVTNLTYLRAYPTVVRTKLLEEGGYDEVIRPSIDHDYVTKRSSLTQMNLEPHSETLQKQMTFKKARMHPIRPCGSLCTFEHQGSSASN</sequence>
<protein>
    <submittedName>
        <fullName evidence="2">Uncharacterized protein</fullName>
    </submittedName>
</protein>
<dbReference type="EMBL" id="CABITT030000001">
    <property type="protein sequence ID" value="VVA92459.1"/>
    <property type="molecule type" value="Genomic_DNA"/>
</dbReference>
<evidence type="ECO:0000313" key="2">
    <source>
        <dbReference type="EMBL" id="VVA92459.1"/>
    </source>
</evidence>
<reference evidence="2" key="1">
    <citation type="submission" date="2019-07" db="EMBL/GenBank/DDBJ databases">
        <authorList>
            <person name="Dittberner H."/>
        </authorList>
    </citation>
    <scope>NUCLEOTIDE SEQUENCE [LARGE SCALE GENOMIC DNA]</scope>
</reference>
<evidence type="ECO:0000256" key="1">
    <source>
        <dbReference type="SAM" id="MobiDB-lite"/>
    </source>
</evidence>
<comment type="caution">
    <text evidence="2">The sequence shown here is derived from an EMBL/GenBank/DDBJ whole genome shotgun (WGS) entry which is preliminary data.</text>
</comment>
<dbReference type="Proteomes" id="UP000489600">
    <property type="component" value="Unassembled WGS sequence"/>
</dbReference>
<feature type="compositionally biased region" description="Basic and acidic residues" evidence="1">
    <location>
        <begin position="70"/>
        <end position="81"/>
    </location>
</feature>
<gene>
    <name evidence="2" type="ORF">ANE_LOCUS2904</name>
</gene>